<dbReference type="Pfam" id="PF03061">
    <property type="entry name" value="4HBT"/>
    <property type="match status" value="1"/>
</dbReference>
<name>A0A1I0NDR1_9FLAO</name>
<dbReference type="InterPro" id="IPR006683">
    <property type="entry name" value="Thioestr_dom"/>
</dbReference>
<dbReference type="RefSeq" id="WP_089790511.1">
    <property type="nucleotide sequence ID" value="NZ_FOIU01000001.1"/>
</dbReference>
<feature type="domain" description="Thioesterase" evidence="3">
    <location>
        <begin position="56"/>
        <end position="132"/>
    </location>
</feature>
<dbReference type="EMBL" id="FOIU01000001">
    <property type="protein sequence ID" value="SEV99442.1"/>
    <property type="molecule type" value="Genomic_DNA"/>
</dbReference>
<sequence>MYYTKDKTKEEILEFINNWGEETFAKTLDIKFIDIDLENETLTATMPVLPRIHQPFGIMHGGASCVLAETMGSSLSNIFIDGEKYFGVGTNINSNHLRSKKEGIVTAVARFIRKGKTMHVSEIEIRDEKGQLINHTTMTNNIINR</sequence>
<gene>
    <name evidence="4" type="ORF">SAMN05421841_0531</name>
</gene>
<dbReference type="InterPro" id="IPR003736">
    <property type="entry name" value="PAAI_dom"/>
</dbReference>
<dbReference type="NCBIfam" id="TIGR00369">
    <property type="entry name" value="unchar_dom_1"/>
    <property type="match status" value="1"/>
</dbReference>
<evidence type="ECO:0000256" key="2">
    <source>
        <dbReference type="ARBA" id="ARBA00022801"/>
    </source>
</evidence>
<comment type="similarity">
    <text evidence="1">Belongs to the thioesterase PaaI family.</text>
</comment>
<dbReference type="Gene3D" id="3.10.129.10">
    <property type="entry name" value="Hotdog Thioesterase"/>
    <property type="match status" value="1"/>
</dbReference>
<organism evidence="4 5">
    <name type="scientific">Chryseobacterium wanjuense</name>
    <dbReference type="NCBI Taxonomy" id="356305"/>
    <lineage>
        <taxon>Bacteria</taxon>
        <taxon>Pseudomonadati</taxon>
        <taxon>Bacteroidota</taxon>
        <taxon>Flavobacteriia</taxon>
        <taxon>Flavobacteriales</taxon>
        <taxon>Weeksellaceae</taxon>
        <taxon>Chryseobacterium group</taxon>
        <taxon>Chryseobacterium</taxon>
    </lineage>
</organism>
<dbReference type="Proteomes" id="UP000199469">
    <property type="component" value="Unassembled WGS sequence"/>
</dbReference>
<dbReference type="GO" id="GO:0061522">
    <property type="term" value="F:1,4-dihydroxy-2-naphthoyl-CoA thioesterase activity"/>
    <property type="evidence" value="ECO:0007669"/>
    <property type="project" value="TreeGrafter"/>
</dbReference>
<keyword evidence="5" id="KW-1185">Reference proteome</keyword>
<dbReference type="PANTHER" id="PTHR43240">
    <property type="entry name" value="1,4-DIHYDROXY-2-NAPHTHOYL-COA THIOESTERASE 1"/>
    <property type="match status" value="1"/>
</dbReference>
<evidence type="ECO:0000313" key="4">
    <source>
        <dbReference type="EMBL" id="SEV99442.1"/>
    </source>
</evidence>
<keyword evidence="2 4" id="KW-0378">Hydrolase</keyword>
<evidence type="ECO:0000259" key="3">
    <source>
        <dbReference type="Pfam" id="PF03061"/>
    </source>
</evidence>
<dbReference type="OrthoDB" id="9798208at2"/>
<evidence type="ECO:0000256" key="1">
    <source>
        <dbReference type="ARBA" id="ARBA00008324"/>
    </source>
</evidence>
<proteinExistence type="inferred from homology"/>
<evidence type="ECO:0000313" key="5">
    <source>
        <dbReference type="Proteomes" id="UP000199469"/>
    </source>
</evidence>
<dbReference type="SUPFAM" id="SSF54637">
    <property type="entry name" value="Thioesterase/thiol ester dehydrase-isomerase"/>
    <property type="match status" value="1"/>
</dbReference>
<dbReference type="PANTHER" id="PTHR43240:SF5">
    <property type="entry name" value="1,4-DIHYDROXY-2-NAPHTHOYL-COA THIOESTERASE 1"/>
    <property type="match status" value="1"/>
</dbReference>
<dbReference type="AlphaFoldDB" id="A0A1I0NDR1"/>
<reference evidence="5" key="1">
    <citation type="submission" date="2016-10" db="EMBL/GenBank/DDBJ databases">
        <authorList>
            <person name="Varghese N."/>
            <person name="Submissions S."/>
        </authorList>
    </citation>
    <scope>NUCLEOTIDE SEQUENCE [LARGE SCALE GENOMIC DNA]</scope>
    <source>
        <strain evidence="5">DSM 17724</strain>
    </source>
</reference>
<dbReference type="GO" id="GO:0005829">
    <property type="term" value="C:cytosol"/>
    <property type="evidence" value="ECO:0007669"/>
    <property type="project" value="TreeGrafter"/>
</dbReference>
<dbReference type="CDD" id="cd03443">
    <property type="entry name" value="PaaI_thioesterase"/>
    <property type="match status" value="1"/>
</dbReference>
<dbReference type="InterPro" id="IPR029069">
    <property type="entry name" value="HotDog_dom_sf"/>
</dbReference>
<protein>
    <submittedName>
        <fullName evidence="4">1,4-dihydroxy-2-naphthoyl-CoA hydrolase</fullName>
    </submittedName>
</protein>
<dbReference type="STRING" id="356305.SAMN05421841_0531"/>
<accession>A0A1I0NDR1</accession>